<dbReference type="SUPFAM" id="SSF88946">
    <property type="entry name" value="Sigma2 domain of RNA polymerase sigma factors"/>
    <property type="match status" value="1"/>
</dbReference>
<proteinExistence type="inferred from homology"/>
<comment type="subunit">
    <text evidence="2">Interacts transiently with the RNA polymerase catalytic core formed by RpoA, RpoB, RpoC and RpoZ (2 alpha, 1 beta, 1 beta' and 1 omega subunit) to form the RNA polymerase holoenzyme that can initiate transcription.</text>
</comment>
<evidence type="ECO:0000256" key="1">
    <source>
        <dbReference type="ARBA" id="ARBA00010641"/>
    </source>
</evidence>
<evidence type="ECO:0000259" key="7">
    <source>
        <dbReference type="Pfam" id="PF08281"/>
    </source>
</evidence>
<dbReference type="CDD" id="cd06171">
    <property type="entry name" value="Sigma70_r4"/>
    <property type="match status" value="1"/>
</dbReference>
<name>A0ABZ1SLL2_9ACTN</name>
<keyword evidence="5" id="KW-0804">Transcription</keyword>
<dbReference type="InterPro" id="IPR013249">
    <property type="entry name" value="RNA_pol_sigma70_r4_t2"/>
</dbReference>
<dbReference type="Pfam" id="PF08281">
    <property type="entry name" value="Sigma70_r4_2"/>
    <property type="match status" value="1"/>
</dbReference>
<evidence type="ECO:0000313" key="9">
    <source>
        <dbReference type="Proteomes" id="UP001432011"/>
    </source>
</evidence>
<dbReference type="NCBIfam" id="TIGR02957">
    <property type="entry name" value="SigX4"/>
    <property type="match status" value="1"/>
</dbReference>
<comment type="similarity">
    <text evidence="1">Belongs to the sigma-70 factor family. ECF subfamily.</text>
</comment>
<evidence type="ECO:0000256" key="2">
    <source>
        <dbReference type="ARBA" id="ARBA00011344"/>
    </source>
</evidence>
<sequence length="302" mass="33466">MRDIRTESRRGGTEDLDEAAATFESLRPRLFGIAYRILSSATEAEDLLQDVWLRWQAYDRDTVADPGAFLATVTTRLAINALQSARVRRETYVGPWLPEPVDTGNDPHLGAERGEALSFAVLLLLEKLSPTERAAYVLREAFDYPYRRIAEIIEASEAAVRQLVSRARKRIVSERRNPVTRDEQRRLLTAFVAAARVGDLAKLEELLAADVISYSDGGGAVRAARFPVVGAFRVAKFIRAFASRFWAGVEVEWADVNGQPAALLRHDGELFTVLTVNASEEGIDQVLWLMNPAKIAPLSAAS</sequence>
<dbReference type="InterPro" id="IPR013324">
    <property type="entry name" value="RNA_pol_sigma_r3/r4-like"/>
</dbReference>
<reference evidence="8" key="1">
    <citation type="submission" date="2022-10" db="EMBL/GenBank/DDBJ databases">
        <title>The complete genomes of actinobacterial strains from the NBC collection.</title>
        <authorList>
            <person name="Joergensen T.S."/>
            <person name="Alvarez Arevalo M."/>
            <person name="Sterndorff E.B."/>
            <person name="Faurdal D."/>
            <person name="Vuksanovic O."/>
            <person name="Mourched A.-S."/>
            <person name="Charusanti P."/>
            <person name="Shaw S."/>
            <person name="Blin K."/>
            <person name="Weber T."/>
        </authorList>
    </citation>
    <scope>NUCLEOTIDE SEQUENCE</scope>
    <source>
        <strain evidence="8">NBC_00254</strain>
    </source>
</reference>
<evidence type="ECO:0000256" key="3">
    <source>
        <dbReference type="ARBA" id="ARBA00023015"/>
    </source>
</evidence>
<protein>
    <submittedName>
        <fullName evidence="8">RNA polymerase sigma-70 factor</fullName>
    </submittedName>
</protein>
<organism evidence="8 9">
    <name type="scientific">Microbispora hainanensis</name>
    <dbReference type="NCBI Taxonomy" id="568844"/>
    <lineage>
        <taxon>Bacteria</taxon>
        <taxon>Bacillati</taxon>
        <taxon>Actinomycetota</taxon>
        <taxon>Actinomycetes</taxon>
        <taxon>Streptosporangiales</taxon>
        <taxon>Streptosporangiaceae</taxon>
        <taxon>Microbispora</taxon>
    </lineage>
</organism>
<dbReference type="Gene3D" id="1.10.10.10">
    <property type="entry name" value="Winged helix-like DNA-binding domain superfamily/Winged helix DNA-binding domain"/>
    <property type="match status" value="1"/>
</dbReference>
<dbReference type="Proteomes" id="UP001432011">
    <property type="component" value="Chromosome"/>
</dbReference>
<dbReference type="PANTHER" id="PTHR30173">
    <property type="entry name" value="SIGMA 19 FACTOR"/>
    <property type="match status" value="1"/>
</dbReference>
<dbReference type="InterPro" id="IPR013325">
    <property type="entry name" value="RNA_pol_sigma_r2"/>
</dbReference>
<keyword evidence="4" id="KW-0731">Sigma factor</keyword>
<dbReference type="InterPro" id="IPR014284">
    <property type="entry name" value="RNA_pol_sigma-70_dom"/>
</dbReference>
<evidence type="ECO:0000313" key="8">
    <source>
        <dbReference type="EMBL" id="WUP73906.1"/>
    </source>
</evidence>
<gene>
    <name evidence="8" type="ORF">OG913_31690</name>
</gene>
<dbReference type="InterPro" id="IPR052704">
    <property type="entry name" value="ECF_Sigma-70_Domain"/>
</dbReference>
<keyword evidence="3" id="KW-0805">Transcription regulation</keyword>
<keyword evidence="9" id="KW-1185">Reference proteome</keyword>
<dbReference type="EMBL" id="CP108085">
    <property type="protein sequence ID" value="WUP73906.1"/>
    <property type="molecule type" value="Genomic_DNA"/>
</dbReference>
<dbReference type="InterPro" id="IPR007627">
    <property type="entry name" value="RNA_pol_sigma70_r2"/>
</dbReference>
<dbReference type="NCBIfam" id="NF007214">
    <property type="entry name" value="PRK09636.1"/>
    <property type="match status" value="1"/>
</dbReference>
<dbReference type="InterPro" id="IPR014303">
    <property type="entry name" value="RNA_pol_sigma-70_ECF"/>
</dbReference>
<dbReference type="PANTHER" id="PTHR30173:SF36">
    <property type="entry name" value="ECF RNA POLYMERASE SIGMA FACTOR SIGJ"/>
    <property type="match status" value="1"/>
</dbReference>
<evidence type="ECO:0000256" key="5">
    <source>
        <dbReference type="ARBA" id="ARBA00023163"/>
    </source>
</evidence>
<dbReference type="NCBIfam" id="TIGR02937">
    <property type="entry name" value="sigma70-ECF"/>
    <property type="match status" value="1"/>
</dbReference>
<evidence type="ECO:0000256" key="4">
    <source>
        <dbReference type="ARBA" id="ARBA00023082"/>
    </source>
</evidence>
<dbReference type="SUPFAM" id="SSF54427">
    <property type="entry name" value="NTF2-like"/>
    <property type="match status" value="1"/>
</dbReference>
<dbReference type="RefSeq" id="WP_142652410.1">
    <property type="nucleotide sequence ID" value="NZ_CP108085.1"/>
</dbReference>
<dbReference type="SUPFAM" id="SSF88659">
    <property type="entry name" value="Sigma3 and sigma4 domains of RNA polymerase sigma factors"/>
    <property type="match status" value="1"/>
</dbReference>
<feature type="domain" description="RNA polymerase sigma-70 region 2" evidence="6">
    <location>
        <begin position="23"/>
        <end position="86"/>
    </location>
</feature>
<evidence type="ECO:0000259" key="6">
    <source>
        <dbReference type="Pfam" id="PF04542"/>
    </source>
</evidence>
<dbReference type="InterPro" id="IPR032710">
    <property type="entry name" value="NTF2-like_dom_sf"/>
</dbReference>
<dbReference type="InterPro" id="IPR036388">
    <property type="entry name" value="WH-like_DNA-bd_sf"/>
</dbReference>
<dbReference type="Gene3D" id="1.10.1740.10">
    <property type="match status" value="1"/>
</dbReference>
<dbReference type="Pfam" id="PF04542">
    <property type="entry name" value="Sigma70_r2"/>
    <property type="match status" value="1"/>
</dbReference>
<feature type="domain" description="RNA polymerase sigma factor 70 region 4 type 2" evidence="7">
    <location>
        <begin position="120"/>
        <end position="171"/>
    </location>
</feature>
<accession>A0ABZ1SLL2</accession>